<keyword evidence="9" id="KW-1185">Reference proteome</keyword>
<proteinExistence type="inferred from homology"/>
<evidence type="ECO:0000256" key="1">
    <source>
        <dbReference type="ARBA" id="ARBA00004651"/>
    </source>
</evidence>
<name>A0A6N7QNZ0_9GAMM</name>
<reference evidence="8 9" key="1">
    <citation type="submission" date="2019-11" db="EMBL/GenBank/DDBJ databases">
        <authorList>
            <person name="Zhang X.Y."/>
        </authorList>
    </citation>
    <scope>NUCLEOTIDE SEQUENCE [LARGE SCALE GENOMIC DNA]</scope>
    <source>
        <strain evidence="8 9">C176</strain>
    </source>
</reference>
<feature type="transmembrane region" description="Helical" evidence="7">
    <location>
        <begin position="198"/>
        <end position="222"/>
    </location>
</feature>
<keyword evidence="6 7" id="KW-0472">Membrane</keyword>
<feature type="transmembrane region" description="Helical" evidence="7">
    <location>
        <begin position="113"/>
        <end position="133"/>
    </location>
</feature>
<keyword evidence="4 7" id="KW-0812">Transmembrane</keyword>
<dbReference type="PANTHER" id="PTHR23291">
    <property type="entry name" value="BAX INHIBITOR-RELATED"/>
    <property type="match status" value="1"/>
</dbReference>
<feature type="transmembrane region" description="Helical" evidence="7">
    <location>
        <begin position="169"/>
        <end position="186"/>
    </location>
</feature>
<evidence type="ECO:0000256" key="4">
    <source>
        <dbReference type="ARBA" id="ARBA00022692"/>
    </source>
</evidence>
<dbReference type="PANTHER" id="PTHR23291:SF115">
    <property type="entry name" value="MODULATOR OF FTSH PROTEASE YCCA"/>
    <property type="match status" value="1"/>
</dbReference>
<feature type="transmembrane region" description="Helical" evidence="7">
    <location>
        <begin position="31"/>
        <end position="50"/>
    </location>
</feature>
<comment type="similarity">
    <text evidence="2 7">Belongs to the BI1 family.</text>
</comment>
<feature type="transmembrane region" description="Helical" evidence="7">
    <location>
        <begin position="145"/>
        <end position="163"/>
    </location>
</feature>
<organism evidence="8 9">
    <name type="scientific">Spiribacter salilacus</name>
    <dbReference type="NCBI Taxonomy" id="2664894"/>
    <lineage>
        <taxon>Bacteria</taxon>
        <taxon>Pseudomonadati</taxon>
        <taxon>Pseudomonadota</taxon>
        <taxon>Gammaproteobacteria</taxon>
        <taxon>Chromatiales</taxon>
        <taxon>Ectothiorhodospiraceae</taxon>
        <taxon>Spiribacter</taxon>
    </lineage>
</organism>
<evidence type="ECO:0000256" key="3">
    <source>
        <dbReference type="ARBA" id="ARBA00022475"/>
    </source>
</evidence>
<evidence type="ECO:0000256" key="5">
    <source>
        <dbReference type="ARBA" id="ARBA00022989"/>
    </source>
</evidence>
<comment type="caution">
    <text evidence="8">The sequence shown here is derived from an EMBL/GenBank/DDBJ whole genome shotgun (WGS) entry which is preliminary data.</text>
</comment>
<protein>
    <submittedName>
        <fullName evidence="8">BAX inhibitor (BI)-1/YccA family protein</fullName>
    </submittedName>
</protein>
<gene>
    <name evidence="8" type="ORF">GH984_03450</name>
</gene>
<dbReference type="RefSeq" id="WP_153718824.1">
    <property type="nucleotide sequence ID" value="NZ_WJPP01000002.1"/>
</dbReference>
<keyword evidence="3" id="KW-1003">Cell membrane</keyword>
<sequence>MDQNTRVAPSARSTSAASSVLSTNKVLRNTYALLSLTLLFSALMAGFAMVTQAPPLNWMVVLVGYFGLLFTTFALRNSAWGILSVFALTGFMGFTLGPILSFYIGAFSNGAELVMMALGGTGVMFLGLSAYALTTQKDFSFLRGFLLAGILVAFVGAIVAIVFSIPALSLAMSAAFVVLMSALILYQTSEIINGGETNYIMATITLYVSIYNLFTSLLHLLAAFSGER</sequence>
<accession>A0A6N7QNZ0</accession>
<evidence type="ECO:0000313" key="8">
    <source>
        <dbReference type="EMBL" id="MRH77752.1"/>
    </source>
</evidence>
<dbReference type="InterPro" id="IPR006214">
    <property type="entry name" value="Bax_inhibitor_1-related"/>
</dbReference>
<dbReference type="EMBL" id="WJPP01000002">
    <property type="protein sequence ID" value="MRH77752.1"/>
    <property type="molecule type" value="Genomic_DNA"/>
</dbReference>
<evidence type="ECO:0000256" key="2">
    <source>
        <dbReference type="ARBA" id="ARBA00010350"/>
    </source>
</evidence>
<dbReference type="Pfam" id="PF01027">
    <property type="entry name" value="Bax1-I"/>
    <property type="match status" value="1"/>
</dbReference>
<comment type="subcellular location">
    <subcellularLocation>
        <location evidence="1">Cell membrane</location>
        <topology evidence="1">Multi-pass membrane protein</topology>
    </subcellularLocation>
</comment>
<dbReference type="AlphaFoldDB" id="A0A6N7QNZ0"/>
<feature type="transmembrane region" description="Helical" evidence="7">
    <location>
        <begin position="82"/>
        <end position="107"/>
    </location>
</feature>
<dbReference type="GO" id="GO:0005886">
    <property type="term" value="C:plasma membrane"/>
    <property type="evidence" value="ECO:0007669"/>
    <property type="project" value="UniProtKB-SubCell"/>
</dbReference>
<evidence type="ECO:0000256" key="6">
    <source>
        <dbReference type="ARBA" id="ARBA00023136"/>
    </source>
</evidence>
<dbReference type="Proteomes" id="UP000433788">
    <property type="component" value="Unassembled WGS sequence"/>
</dbReference>
<dbReference type="CDD" id="cd10433">
    <property type="entry name" value="YccA_like"/>
    <property type="match status" value="1"/>
</dbReference>
<evidence type="ECO:0000256" key="7">
    <source>
        <dbReference type="RuleBase" id="RU004379"/>
    </source>
</evidence>
<evidence type="ECO:0000313" key="9">
    <source>
        <dbReference type="Proteomes" id="UP000433788"/>
    </source>
</evidence>
<feature type="transmembrane region" description="Helical" evidence="7">
    <location>
        <begin position="56"/>
        <end position="75"/>
    </location>
</feature>
<keyword evidence="5 7" id="KW-1133">Transmembrane helix</keyword>